<dbReference type="InterPro" id="IPR051357">
    <property type="entry name" value="H3K9_HMTase_SUVAR3-9"/>
</dbReference>
<comment type="subcellular location">
    <subcellularLocation>
        <location evidence="1">Chromosome</location>
    </subcellularLocation>
    <subcellularLocation>
        <location evidence="3">Nucleus</location>
    </subcellularLocation>
</comment>
<dbReference type="EMBL" id="CM010718">
    <property type="protein sequence ID" value="RZC57185.1"/>
    <property type="molecule type" value="Genomic_DNA"/>
</dbReference>
<dbReference type="AlphaFoldDB" id="A0A4Y7JC19"/>
<gene>
    <name evidence="5" type="ORF">C5167_004494</name>
</gene>
<dbReference type="GO" id="GO:0003690">
    <property type="term" value="F:double-stranded DNA binding"/>
    <property type="evidence" value="ECO:0007669"/>
    <property type="project" value="TreeGrafter"/>
</dbReference>
<feature type="domain" description="YDG" evidence="4">
    <location>
        <begin position="341"/>
        <end position="474"/>
    </location>
</feature>
<keyword evidence="2 3" id="KW-0539">Nucleus</keyword>
<protein>
    <recommendedName>
        <fullName evidence="4">YDG domain-containing protein</fullName>
    </recommendedName>
</protein>
<reference evidence="5 6" key="1">
    <citation type="journal article" date="2018" name="Science">
        <title>The opium poppy genome and morphinan production.</title>
        <authorList>
            <person name="Guo L."/>
            <person name="Winzer T."/>
            <person name="Yang X."/>
            <person name="Li Y."/>
            <person name="Ning Z."/>
            <person name="He Z."/>
            <person name="Teodor R."/>
            <person name="Lu Y."/>
            <person name="Bowser T.A."/>
            <person name="Graham I.A."/>
            <person name="Ye K."/>
        </authorList>
    </citation>
    <scope>NUCLEOTIDE SEQUENCE [LARGE SCALE GENOMIC DNA]</scope>
    <source>
        <strain evidence="6">cv. HN1</strain>
        <tissue evidence="5">Leaves</tissue>
    </source>
</reference>
<dbReference type="Proteomes" id="UP000316621">
    <property type="component" value="Chromosome 4"/>
</dbReference>
<dbReference type="InterPro" id="IPR003105">
    <property type="entry name" value="SRA_YDG"/>
</dbReference>
<evidence type="ECO:0000256" key="2">
    <source>
        <dbReference type="ARBA" id="ARBA00023242"/>
    </source>
</evidence>
<evidence type="ECO:0000313" key="6">
    <source>
        <dbReference type="Proteomes" id="UP000316621"/>
    </source>
</evidence>
<keyword evidence="6" id="KW-1185">Reference proteome</keyword>
<dbReference type="PANTHER" id="PTHR45660:SF46">
    <property type="entry name" value="HISTONE-LYSINE N-METHYLTRANSFERASE, H3 LYSINE-9 SPECIFIC SUVH6"/>
    <property type="match status" value="1"/>
</dbReference>
<sequence>MVESTKRPSSRMGVSVDGVTSFRDRYKRRKVSATRDFPEDCGRCAARLSTTEVEEPLVPEHSKSLDQMELVGALKGGENKKIELSKSQNQMESEEPHPARDVVTKDAYVPSKVADGAEMSSLNLGRIRRKFPPRRTLSAVREYPIGWSNVPRIINESLKDISADDGNSSSREDKQPKQIVEADSRLIGENVQDDLRSTLKRSVMKNFVENIKVASDRDVMKTKDEHFEVGPTAEENDFKSPVTSYIDGSNTNPLSSVPRPSHSTLSVIPFGRPAPNNDNVVTRSKVRETLRLFQATFRKALQEEESKVKIPGTLSKRIDLLTVNEMKKKEKWVNTGGKIVGHVPGVEVGDEFQFRVELSIIGLHGPFQAGIDFVKKDGKVLATSVVSSGGYDDIDNFDVLVYSGHGGNPAGGNKKAEDQKLERGNLALKNSINERSPVRVIRGFKEMKGPDSLDTRGKMVTTYTYDGLYFVERY</sequence>
<dbReference type="Pfam" id="PF02182">
    <property type="entry name" value="SAD_SRA"/>
    <property type="match status" value="1"/>
</dbReference>
<evidence type="ECO:0000256" key="1">
    <source>
        <dbReference type="ARBA" id="ARBA00004286"/>
    </source>
</evidence>
<dbReference type="GO" id="GO:0005694">
    <property type="term" value="C:chromosome"/>
    <property type="evidence" value="ECO:0007669"/>
    <property type="project" value="UniProtKB-SubCell"/>
</dbReference>
<accession>A0A4Y7JC19</accession>
<dbReference type="PROSITE" id="PS51015">
    <property type="entry name" value="YDG"/>
    <property type="match status" value="1"/>
</dbReference>
<dbReference type="Gramene" id="RZC57185">
    <property type="protein sequence ID" value="RZC57185"/>
    <property type="gene ID" value="C5167_004494"/>
</dbReference>
<organism evidence="5 6">
    <name type="scientific">Papaver somniferum</name>
    <name type="common">Opium poppy</name>
    <dbReference type="NCBI Taxonomy" id="3469"/>
    <lineage>
        <taxon>Eukaryota</taxon>
        <taxon>Viridiplantae</taxon>
        <taxon>Streptophyta</taxon>
        <taxon>Embryophyta</taxon>
        <taxon>Tracheophyta</taxon>
        <taxon>Spermatophyta</taxon>
        <taxon>Magnoliopsida</taxon>
        <taxon>Ranunculales</taxon>
        <taxon>Papaveraceae</taxon>
        <taxon>Papaveroideae</taxon>
        <taxon>Papaver</taxon>
    </lineage>
</organism>
<name>A0A4Y7JC19_PAPSO</name>
<dbReference type="InterPro" id="IPR036987">
    <property type="entry name" value="SRA-YDG_sf"/>
</dbReference>
<dbReference type="STRING" id="3469.A0A4Y7JC19"/>
<evidence type="ECO:0000259" key="4">
    <source>
        <dbReference type="PROSITE" id="PS51015"/>
    </source>
</evidence>
<evidence type="ECO:0000313" key="5">
    <source>
        <dbReference type="EMBL" id="RZC57185.1"/>
    </source>
</evidence>
<dbReference type="GO" id="GO:0042054">
    <property type="term" value="F:histone methyltransferase activity"/>
    <property type="evidence" value="ECO:0007669"/>
    <property type="project" value="TreeGrafter"/>
</dbReference>
<dbReference type="InterPro" id="IPR015947">
    <property type="entry name" value="PUA-like_sf"/>
</dbReference>
<dbReference type="SUPFAM" id="SSF88697">
    <property type="entry name" value="PUA domain-like"/>
    <property type="match status" value="1"/>
</dbReference>
<dbReference type="PANTHER" id="PTHR45660">
    <property type="entry name" value="HISTONE-LYSINE N-METHYLTRANSFERASE SETMAR"/>
    <property type="match status" value="1"/>
</dbReference>
<dbReference type="SMART" id="SM00466">
    <property type="entry name" value="SRA"/>
    <property type="match status" value="1"/>
</dbReference>
<proteinExistence type="predicted"/>
<dbReference type="Gene3D" id="2.30.280.10">
    <property type="entry name" value="SRA-YDG"/>
    <property type="match status" value="1"/>
</dbReference>
<evidence type="ECO:0000256" key="3">
    <source>
        <dbReference type="PROSITE-ProRule" id="PRU00358"/>
    </source>
</evidence>
<dbReference type="GO" id="GO:0005634">
    <property type="term" value="C:nucleus"/>
    <property type="evidence" value="ECO:0007669"/>
    <property type="project" value="UniProtKB-SubCell"/>
</dbReference>